<feature type="compositionally biased region" description="Low complexity" evidence="1">
    <location>
        <begin position="76"/>
        <end position="93"/>
    </location>
</feature>
<keyword evidence="3" id="KW-1185">Reference proteome</keyword>
<evidence type="ECO:0000256" key="1">
    <source>
        <dbReference type="SAM" id="MobiDB-lite"/>
    </source>
</evidence>
<gene>
    <name evidence="2" type="ORF">HPLM_LOCUS21570</name>
</gene>
<evidence type="ECO:0000313" key="3">
    <source>
        <dbReference type="Proteomes" id="UP000268014"/>
    </source>
</evidence>
<feature type="compositionally biased region" description="Polar residues" evidence="1">
    <location>
        <begin position="252"/>
        <end position="263"/>
    </location>
</feature>
<feature type="region of interest" description="Disordered" evidence="1">
    <location>
        <begin position="43"/>
        <end position="98"/>
    </location>
</feature>
<feature type="region of interest" description="Disordered" evidence="1">
    <location>
        <begin position="251"/>
        <end position="270"/>
    </location>
</feature>
<sequence length="296" mass="32279">MNEVGVRKSEKELVSKALSEDLEYGPGIVEKLRAKFQRLSGIVSRDAKVSPHATGKRCPSVDDILSTSEEKRRSNRSSISSSGQSPVPLSSLSRHQSRSTGDMINAMILGIFVRNSQPQTTKKVDMTSHIPEAEPAVFVRTDDITSAINSSPPPEEPKPRVVANDYIPKACAAENSHSILPQTLSQRITPHNEDEIGVTEMQRLLHKFQRARDERQLEEKKSVAAFELPSNLPSSAPKRNFVHAVVGVRLSGSPTTSDGQPINGSLGLNKPNVVNISVRSDTSTLPSKQSKSPNSF</sequence>
<organism evidence="4">
    <name type="scientific">Haemonchus placei</name>
    <name type="common">Barber's pole worm</name>
    <dbReference type="NCBI Taxonomy" id="6290"/>
    <lineage>
        <taxon>Eukaryota</taxon>
        <taxon>Metazoa</taxon>
        <taxon>Ecdysozoa</taxon>
        <taxon>Nematoda</taxon>
        <taxon>Chromadorea</taxon>
        <taxon>Rhabditida</taxon>
        <taxon>Rhabditina</taxon>
        <taxon>Rhabditomorpha</taxon>
        <taxon>Strongyloidea</taxon>
        <taxon>Trichostrongylidae</taxon>
        <taxon>Haemonchus</taxon>
    </lineage>
</organism>
<dbReference type="OrthoDB" id="5838109at2759"/>
<reference evidence="2 3" key="2">
    <citation type="submission" date="2018-11" db="EMBL/GenBank/DDBJ databases">
        <authorList>
            <consortium name="Pathogen Informatics"/>
        </authorList>
    </citation>
    <scope>NUCLEOTIDE SEQUENCE [LARGE SCALE GENOMIC DNA]</scope>
    <source>
        <strain evidence="2 3">MHpl1</strain>
    </source>
</reference>
<dbReference type="EMBL" id="UZAF01023658">
    <property type="protein sequence ID" value="VDO90788.1"/>
    <property type="molecule type" value="Genomic_DNA"/>
</dbReference>
<dbReference type="WBParaSite" id="HPLM_0002158101-mRNA-1">
    <property type="protein sequence ID" value="HPLM_0002158101-mRNA-1"/>
    <property type="gene ID" value="HPLM_0002158101"/>
</dbReference>
<dbReference type="AlphaFoldDB" id="A0A0N4XB36"/>
<protein>
    <submittedName>
        <fullName evidence="4">RNF169</fullName>
    </submittedName>
</protein>
<dbReference type="Proteomes" id="UP000268014">
    <property type="component" value="Unassembled WGS sequence"/>
</dbReference>
<proteinExistence type="predicted"/>
<name>A0A0N4XB36_HAEPC</name>
<evidence type="ECO:0000313" key="4">
    <source>
        <dbReference type="WBParaSite" id="HPLM_0002158101-mRNA-1"/>
    </source>
</evidence>
<evidence type="ECO:0000313" key="2">
    <source>
        <dbReference type="EMBL" id="VDO90788.1"/>
    </source>
</evidence>
<accession>A0A0N4XB36</accession>
<reference evidence="4" key="1">
    <citation type="submission" date="2017-02" db="UniProtKB">
        <authorList>
            <consortium name="WormBaseParasite"/>
        </authorList>
    </citation>
    <scope>IDENTIFICATION</scope>
</reference>